<reference evidence="4" key="1">
    <citation type="submission" date="2015-11" db="EMBL/GenBank/DDBJ databases">
        <authorList>
            <person name="Kumar R."/>
            <person name="Singh D."/>
            <person name="Swarnkar M.K."/>
            <person name="Singh A.K."/>
            <person name="Kumar S."/>
        </authorList>
    </citation>
    <scope>NUCLEOTIDE SEQUENCE [LARGE SCALE GENOMIC DNA]</scope>
    <source>
        <strain evidence="4">ERGS4:06</strain>
        <plasmid evidence="4">pRK01</plasmid>
    </source>
</reference>
<dbReference type="Proteomes" id="UP000059574">
    <property type="component" value="Plasmid pRK01"/>
</dbReference>
<dbReference type="EMBL" id="CP013201">
    <property type="protein sequence ID" value="ALO68696.1"/>
    <property type="molecule type" value="Genomic_DNA"/>
</dbReference>
<feature type="domain" description="Orc1-like AAA ATPase" evidence="2">
    <location>
        <begin position="19"/>
        <end position="112"/>
    </location>
</feature>
<evidence type="ECO:0000313" key="4">
    <source>
        <dbReference type="Proteomes" id="UP000059574"/>
    </source>
</evidence>
<dbReference type="Pfam" id="PF13191">
    <property type="entry name" value="AAA_16"/>
    <property type="match status" value="1"/>
</dbReference>
<dbReference type="Gene3D" id="3.40.50.300">
    <property type="entry name" value="P-loop containing nucleotide triphosphate hydrolases"/>
    <property type="match status" value="1"/>
</dbReference>
<evidence type="ECO:0000313" key="3">
    <source>
        <dbReference type="EMBL" id="ALO68696.1"/>
    </source>
</evidence>
<dbReference type="AlphaFoldDB" id="A0A0S2M518"/>
<accession>A0A0S2M518</accession>
<evidence type="ECO:0000256" key="1">
    <source>
        <dbReference type="SAM" id="MobiDB-lite"/>
    </source>
</evidence>
<geneLocation type="plasmid" evidence="3 4">
    <name>pRK01</name>
</geneLocation>
<sequence>MAVNSGNHRQHDPPTLATPFCRQEELEELTNQLHRSGCSAIFLSSEMGLGTTSLLRELAKATSSHAAVISLQGTPSLASIPFGILAPFLRRTSNAFVESHVDAIRKTLALLDEQETKLRAELGNDVELGKPLLIIDDPASLTGPQLSSGQPSSGGEDPGGYCPPCRQ</sequence>
<dbReference type="InterPro" id="IPR027417">
    <property type="entry name" value="P-loop_NTPase"/>
</dbReference>
<feature type="region of interest" description="Disordered" evidence="1">
    <location>
        <begin position="139"/>
        <end position="167"/>
    </location>
</feature>
<organism evidence="3 4">
    <name type="scientific">Arthrobacter alpinus</name>
    <dbReference type="NCBI Taxonomy" id="656366"/>
    <lineage>
        <taxon>Bacteria</taxon>
        <taxon>Bacillati</taxon>
        <taxon>Actinomycetota</taxon>
        <taxon>Actinomycetes</taxon>
        <taxon>Micrococcales</taxon>
        <taxon>Micrococcaceae</taxon>
        <taxon>Arthrobacter</taxon>
    </lineage>
</organism>
<proteinExistence type="predicted"/>
<evidence type="ECO:0000259" key="2">
    <source>
        <dbReference type="Pfam" id="PF13191"/>
    </source>
</evidence>
<dbReference type="OrthoDB" id="3197423at2"/>
<feature type="compositionally biased region" description="Low complexity" evidence="1">
    <location>
        <begin position="143"/>
        <end position="155"/>
    </location>
</feature>
<dbReference type="InterPro" id="IPR041664">
    <property type="entry name" value="AAA_16"/>
</dbReference>
<name>A0A0S2M518_9MICC</name>
<gene>
    <name evidence="3" type="ORF">AS189_19115</name>
</gene>
<reference evidence="3 4" key="2">
    <citation type="journal article" date="2016" name="J. Biotechnol.">
        <title>Complete genome sequence of Arthrobacter alpinus ERGS4:06, a yellow pigmented bacterium tolerant to cold and radiations isolated from Sikkim Himalaya.</title>
        <authorList>
            <person name="Kumar R."/>
            <person name="Singh D."/>
            <person name="Swarnkar M.K."/>
            <person name="Singh A.K."/>
            <person name="Kumar S."/>
        </authorList>
    </citation>
    <scope>NUCLEOTIDE SEQUENCE [LARGE SCALE GENOMIC DNA]</scope>
    <source>
        <strain evidence="3 4">ERGS4:06</strain>
        <plasmid evidence="3 4">pRK01</plasmid>
    </source>
</reference>
<protein>
    <recommendedName>
        <fullName evidence="2">Orc1-like AAA ATPase domain-containing protein</fullName>
    </recommendedName>
</protein>
<dbReference type="RefSeq" id="WP_062294099.1">
    <property type="nucleotide sequence ID" value="NZ_CP013201.1"/>
</dbReference>
<keyword evidence="3" id="KW-0614">Plasmid</keyword>